<evidence type="ECO:0000256" key="2">
    <source>
        <dbReference type="ARBA" id="ARBA00007965"/>
    </source>
</evidence>
<reference evidence="8 9" key="2">
    <citation type="submission" date="2015-05" db="EMBL/GenBank/DDBJ databases">
        <title>Distinctive expansion of gene families associated with plant cell wall degradation and secondary metabolism in the genomes of grapevine trunk pathogens.</title>
        <authorList>
            <person name="Lawrence D.P."/>
            <person name="Travadon R."/>
            <person name="Rolshausen P.E."/>
            <person name="Baumgartner K."/>
        </authorList>
    </citation>
    <scope>NUCLEOTIDE SEQUENCE [LARGE SCALE GENOMIC DNA]</scope>
    <source>
        <strain evidence="8">DS831</strain>
    </source>
</reference>
<comment type="caution">
    <text evidence="8">The sequence shown here is derived from an EMBL/GenBank/DDBJ whole genome shotgun (WGS) entry which is preliminary data.</text>
</comment>
<organism evidence="8 9">
    <name type="scientific">Diplodia seriata</name>
    <dbReference type="NCBI Taxonomy" id="420778"/>
    <lineage>
        <taxon>Eukaryota</taxon>
        <taxon>Fungi</taxon>
        <taxon>Dikarya</taxon>
        <taxon>Ascomycota</taxon>
        <taxon>Pezizomycotina</taxon>
        <taxon>Dothideomycetes</taxon>
        <taxon>Dothideomycetes incertae sedis</taxon>
        <taxon>Botryosphaeriales</taxon>
        <taxon>Botryosphaeriaceae</taxon>
        <taxon>Diplodia</taxon>
    </lineage>
</organism>
<reference evidence="8 9" key="1">
    <citation type="submission" date="2015-03" db="EMBL/GenBank/DDBJ databases">
        <authorList>
            <person name="Morales-Cruz A."/>
            <person name="Amrine K.C."/>
            <person name="Cantu D."/>
        </authorList>
    </citation>
    <scope>NUCLEOTIDE SEQUENCE [LARGE SCALE GENOMIC DNA]</scope>
    <source>
        <strain evidence="8">DS831</strain>
    </source>
</reference>
<protein>
    <submittedName>
        <fullName evidence="8">Putative nucleoside transporter family</fullName>
    </submittedName>
</protein>
<feature type="transmembrane region" description="Helical" evidence="7">
    <location>
        <begin position="391"/>
        <end position="413"/>
    </location>
</feature>
<feature type="transmembrane region" description="Helical" evidence="7">
    <location>
        <begin position="181"/>
        <end position="201"/>
    </location>
</feature>
<accession>A0A0G2GEJ9</accession>
<dbReference type="PIRSF" id="PIRSF016379">
    <property type="entry name" value="ENT"/>
    <property type="match status" value="1"/>
</dbReference>
<dbReference type="Pfam" id="PF01733">
    <property type="entry name" value="Nucleoside_tran"/>
    <property type="match status" value="1"/>
</dbReference>
<dbReference type="EMBL" id="LAQI01000194">
    <property type="protein sequence ID" value="KKY15455.1"/>
    <property type="molecule type" value="Genomic_DNA"/>
</dbReference>
<dbReference type="PRINTS" id="PR01130">
    <property type="entry name" value="DERENTRNSPRT"/>
</dbReference>
<feature type="transmembrane region" description="Helical" evidence="7">
    <location>
        <begin position="46"/>
        <end position="64"/>
    </location>
</feature>
<evidence type="ECO:0000256" key="4">
    <source>
        <dbReference type="ARBA" id="ARBA00022692"/>
    </source>
</evidence>
<keyword evidence="5 7" id="KW-1133">Transmembrane helix</keyword>
<dbReference type="GO" id="GO:0005886">
    <property type="term" value="C:plasma membrane"/>
    <property type="evidence" value="ECO:0007669"/>
    <property type="project" value="TreeGrafter"/>
</dbReference>
<evidence type="ECO:0000256" key="6">
    <source>
        <dbReference type="ARBA" id="ARBA00023136"/>
    </source>
</evidence>
<proteinExistence type="inferred from homology"/>
<gene>
    <name evidence="8" type="ORF">UCDDS831_g07574</name>
</gene>
<name>A0A0G2GEJ9_9PEZI</name>
<comment type="similarity">
    <text evidence="2">Belongs to the SLC29A/ENT transporter (TC 2.A.57) family.</text>
</comment>
<feature type="transmembrane region" description="Helical" evidence="7">
    <location>
        <begin position="114"/>
        <end position="136"/>
    </location>
</feature>
<feature type="transmembrane region" description="Helical" evidence="7">
    <location>
        <begin position="221"/>
        <end position="244"/>
    </location>
</feature>
<dbReference type="GO" id="GO:0000329">
    <property type="term" value="C:fungal-type vacuole membrane"/>
    <property type="evidence" value="ECO:0007669"/>
    <property type="project" value="TreeGrafter"/>
</dbReference>
<dbReference type="GO" id="GO:0015205">
    <property type="term" value="F:nucleobase transmembrane transporter activity"/>
    <property type="evidence" value="ECO:0007669"/>
    <property type="project" value="TreeGrafter"/>
</dbReference>
<evidence type="ECO:0000313" key="8">
    <source>
        <dbReference type="EMBL" id="KKY15455.1"/>
    </source>
</evidence>
<dbReference type="InterPro" id="IPR002259">
    <property type="entry name" value="Eqnu_transpt"/>
</dbReference>
<sequence length="451" mass="48945">MDRVRRLLDRDQPYEPLEGGSETPDGATIEDDGEDKAPFSWLDYSIFLLLGVAMLWAWNMFLAAGPYFQSRFVSDDSILHTFQSAQLSASTVVNLGSMLILAKLQSNASYPKRIMAALLVNIVTFTLLAISTRHFLDVTAKGYFSFMIIMVAAASFGTSLCQNGVFAYVSGFGREEYTQAIMVGQGVAGVLPAIAQIASVLSIPTDDLGDEEAAEESSKSAFAYFMTATVISALTLFAFVYLLFRRMSVHHTKNLSDSIGDLREAAAGHTREPVPLLRLLRKLIWLSAAVFLTFAITMVYPVFTQEIKSVQPVESAPKLLQPASFIPLAFLFWNAGDLVGRILPAFQSLSLTSKPKSVFAMSVGRVVFIPLYLLCNVRGRGAAVDSDGFYLIVQLLFGLTNGYLGSTCMMGAVEWVDVEEREAAGGFMGLCLVAGLTAGSLASFFVSSALS</sequence>
<evidence type="ECO:0000256" key="7">
    <source>
        <dbReference type="SAM" id="Phobius"/>
    </source>
</evidence>
<dbReference type="SUPFAM" id="SSF103473">
    <property type="entry name" value="MFS general substrate transporter"/>
    <property type="match status" value="1"/>
</dbReference>
<feature type="transmembrane region" description="Helical" evidence="7">
    <location>
        <begin position="283"/>
        <end position="303"/>
    </location>
</feature>
<comment type="subcellular location">
    <subcellularLocation>
        <location evidence="1">Membrane</location>
        <topology evidence="1">Multi-pass membrane protein</topology>
    </subcellularLocation>
</comment>
<feature type="transmembrane region" description="Helical" evidence="7">
    <location>
        <begin position="358"/>
        <end position="379"/>
    </location>
</feature>
<dbReference type="AlphaFoldDB" id="A0A0G2GEJ9"/>
<keyword evidence="4 7" id="KW-0812">Transmembrane</keyword>
<evidence type="ECO:0000256" key="1">
    <source>
        <dbReference type="ARBA" id="ARBA00004141"/>
    </source>
</evidence>
<feature type="transmembrane region" description="Helical" evidence="7">
    <location>
        <begin position="142"/>
        <end position="169"/>
    </location>
</feature>
<feature type="transmembrane region" description="Helical" evidence="7">
    <location>
        <begin position="84"/>
        <end position="102"/>
    </location>
</feature>
<feature type="transmembrane region" description="Helical" evidence="7">
    <location>
        <begin position="425"/>
        <end position="446"/>
    </location>
</feature>
<keyword evidence="3" id="KW-0813">Transport</keyword>
<keyword evidence="6 7" id="KW-0472">Membrane</keyword>
<dbReference type="GO" id="GO:0034257">
    <property type="term" value="F:nicotinamide riboside transmembrane transporter activity"/>
    <property type="evidence" value="ECO:0007669"/>
    <property type="project" value="TreeGrafter"/>
</dbReference>
<dbReference type="Proteomes" id="UP000034182">
    <property type="component" value="Unassembled WGS sequence"/>
</dbReference>
<dbReference type="PANTHER" id="PTHR10332:SF88">
    <property type="entry name" value="EQUILIBRATIVE NUCLEOSIDE TRANSPORTER 1, ISOFORM A"/>
    <property type="match status" value="1"/>
</dbReference>
<dbReference type="PANTHER" id="PTHR10332">
    <property type="entry name" value="EQUILIBRATIVE NUCLEOSIDE TRANSPORTER"/>
    <property type="match status" value="1"/>
</dbReference>
<evidence type="ECO:0000256" key="5">
    <source>
        <dbReference type="ARBA" id="ARBA00022989"/>
    </source>
</evidence>
<evidence type="ECO:0000313" key="9">
    <source>
        <dbReference type="Proteomes" id="UP000034182"/>
    </source>
</evidence>
<dbReference type="InterPro" id="IPR036259">
    <property type="entry name" value="MFS_trans_sf"/>
</dbReference>
<evidence type="ECO:0000256" key="3">
    <source>
        <dbReference type="ARBA" id="ARBA00022448"/>
    </source>
</evidence>